<dbReference type="SUPFAM" id="SSF82153">
    <property type="entry name" value="FAS1 domain"/>
    <property type="match status" value="1"/>
</dbReference>
<dbReference type="InterPro" id="IPR036378">
    <property type="entry name" value="FAS1_dom_sf"/>
</dbReference>
<organism evidence="2 3">
    <name type="scientific">Fusarium sporotrichioides</name>
    <dbReference type="NCBI Taxonomy" id="5514"/>
    <lineage>
        <taxon>Eukaryota</taxon>
        <taxon>Fungi</taxon>
        <taxon>Dikarya</taxon>
        <taxon>Ascomycota</taxon>
        <taxon>Pezizomycotina</taxon>
        <taxon>Sordariomycetes</taxon>
        <taxon>Hypocreomycetidae</taxon>
        <taxon>Hypocreales</taxon>
        <taxon>Nectriaceae</taxon>
        <taxon>Fusarium</taxon>
    </lineage>
</organism>
<proteinExistence type="predicted"/>
<evidence type="ECO:0000313" key="2">
    <source>
        <dbReference type="EMBL" id="RGP66192.1"/>
    </source>
</evidence>
<dbReference type="Gene3D" id="2.30.180.10">
    <property type="entry name" value="FAS1 domain"/>
    <property type="match status" value="1"/>
</dbReference>
<dbReference type="STRING" id="5514.A0A395S273"/>
<evidence type="ECO:0000313" key="3">
    <source>
        <dbReference type="Proteomes" id="UP000266152"/>
    </source>
</evidence>
<comment type="caution">
    <text evidence="2">The sequence shown here is derived from an EMBL/GenBank/DDBJ whole genome shotgun (WGS) entry which is preliminary data.</text>
</comment>
<dbReference type="AlphaFoldDB" id="A0A395S273"/>
<reference evidence="2 3" key="1">
    <citation type="journal article" date="2018" name="PLoS Pathog.">
        <title>Evolution of structural diversity of trichothecenes, a family of toxins produced by plant pathogenic and entomopathogenic fungi.</title>
        <authorList>
            <person name="Proctor R.H."/>
            <person name="McCormick S.P."/>
            <person name="Kim H.S."/>
            <person name="Cardoza R.E."/>
            <person name="Stanley A.M."/>
            <person name="Lindo L."/>
            <person name="Kelly A."/>
            <person name="Brown D.W."/>
            <person name="Lee T."/>
            <person name="Vaughan M.M."/>
            <person name="Alexander N.J."/>
            <person name="Busman M."/>
            <person name="Gutierrez S."/>
        </authorList>
    </citation>
    <scope>NUCLEOTIDE SEQUENCE [LARGE SCALE GENOMIC DNA]</scope>
    <source>
        <strain evidence="2 3">NRRL 3299</strain>
    </source>
</reference>
<dbReference type="InterPro" id="IPR000782">
    <property type="entry name" value="FAS1_domain"/>
</dbReference>
<name>A0A395S273_FUSSP</name>
<dbReference type="Proteomes" id="UP000266152">
    <property type="component" value="Unassembled WGS sequence"/>
</dbReference>
<sequence>MTWVFSKVAIASTLPKDLGVVISHYTGLSLFRSLLTSAPQAFTTSLSGRDSNITVLIPTDTAIESYLNASGVSHVTELNQTDLQVFFSYHVLSVSLTSTDFEEPRGLTIPTLLQNSQFNNRSAGPQIQTQFGKGADGQVIFASGKKRSKRAHGRPNIILRAGLDQNVKMTALDGSWGTNNVNSFQIVHQYVVSLFK</sequence>
<accession>A0A395S273</accession>
<dbReference type="EMBL" id="PXOF01000096">
    <property type="protein sequence ID" value="RGP66192.1"/>
    <property type="molecule type" value="Genomic_DNA"/>
</dbReference>
<keyword evidence="3" id="KW-1185">Reference proteome</keyword>
<evidence type="ECO:0000259" key="1">
    <source>
        <dbReference type="PROSITE" id="PS50213"/>
    </source>
</evidence>
<gene>
    <name evidence="2" type="ORF">FSPOR_6812</name>
</gene>
<dbReference type="Pfam" id="PF02469">
    <property type="entry name" value="Fasciclin"/>
    <property type="match status" value="1"/>
</dbReference>
<protein>
    <submittedName>
        <fullName evidence="2">Transforming growth factor-beta-induced ig-h3</fullName>
    </submittedName>
</protein>
<dbReference type="PROSITE" id="PS50213">
    <property type="entry name" value="FAS1"/>
    <property type="match status" value="1"/>
</dbReference>
<feature type="domain" description="FAS1" evidence="1">
    <location>
        <begin position="15"/>
        <end position="92"/>
    </location>
</feature>